<gene>
    <name evidence="2" type="ORF">EVOR1521_LOCUS15279</name>
</gene>
<sequence length="279" mass="30398">MPNGGKEPRCDRELDASVTSLILRRLPPSVSNLRLVQILEEIVPGKYDFVHVPHEQQTGQNIALAFINFVDHESARKVFNAFLHSRGRSPWHRARATPGNIQGLGPNLAYFLTRFGVEALDRPNAPMVFVEGVRVPVTVELLKCHLSPEMLVDGLQMVTAHSCERARTDKSSAPTAWSELTSASSCHETAASTENANSEPSNSITGRHESNRSTCLETSGEGSDSSSSQSGRTSTERMWASCSSPDSGAENRGASSTRASNDNLQVPCYLEGEMIVFQL</sequence>
<dbReference type="Gene3D" id="3.30.70.330">
    <property type="match status" value="1"/>
</dbReference>
<dbReference type="InterPro" id="IPR035979">
    <property type="entry name" value="RBD_domain_sf"/>
</dbReference>
<feature type="compositionally biased region" description="Polar residues" evidence="1">
    <location>
        <begin position="171"/>
        <end position="205"/>
    </location>
</feature>
<proteinExistence type="predicted"/>
<protein>
    <submittedName>
        <fullName evidence="2">Uncharacterized protein</fullName>
    </submittedName>
</protein>
<dbReference type="GO" id="GO:0003676">
    <property type="term" value="F:nucleic acid binding"/>
    <property type="evidence" value="ECO:0007669"/>
    <property type="project" value="InterPro"/>
</dbReference>
<feature type="compositionally biased region" description="Low complexity" evidence="1">
    <location>
        <begin position="217"/>
        <end position="233"/>
    </location>
</feature>
<comment type="caution">
    <text evidence="2">The sequence shown here is derived from an EMBL/GenBank/DDBJ whole genome shotgun (WGS) entry which is preliminary data.</text>
</comment>
<dbReference type="SUPFAM" id="SSF54928">
    <property type="entry name" value="RNA-binding domain, RBD"/>
    <property type="match status" value="1"/>
</dbReference>
<dbReference type="EMBL" id="CAUJNA010001924">
    <property type="protein sequence ID" value="CAJ1389718.1"/>
    <property type="molecule type" value="Genomic_DNA"/>
</dbReference>
<evidence type="ECO:0000313" key="3">
    <source>
        <dbReference type="Proteomes" id="UP001178507"/>
    </source>
</evidence>
<feature type="region of interest" description="Disordered" evidence="1">
    <location>
        <begin position="168"/>
        <end position="260"/>
    </location>
</feature>
<accession>A0AA36N2F0</accession>
<reference evidence="2" key="1">
    <citation type="submission" date="2023-08" db="EMBL/GenBank/DDBJ databases">
        <authorList>
            <person name="Chen Y."/>
            <person name="Shah S."/>
            <person name="Dougan E. K."/>
            <person name="Thang M."/>
            <person name="Chan C."/>
        </authorList>
    </citation>
    <scope>NUCLEOTIDE SEQUENCE</scope>
</reference>
<organism evidence="2 3">
    <name type="scientific">Effrenium voratum</name>
    <dbReference type="NCBI Taxonomy" id="2562239"/>
    <lineage>
        <taxon>Eukaryota</taxon>
        <taxon>Sar</taxon>
        <taxon>Alveolata</taxon>
        <taxon>Dinophyceae</taxon>
        <taxon>Suessiales</taxon>
        <taxon>Symbiodiniaceae</taxon>
        <taxon>Effrenium</taxon>
    </lineage>
</organism>
<dbReference type="Proteomes" id="UP001178507">
    <property type="component" value="Unassembled WGS sequence"/>
</dbReference>
<evidence type="ECO:0000313" key="2">
    <source>
        <dbReference type="EMBL" id="CAJ1389718.1"/>
    </source>
</evidence>
<keyword evidence="3" id="KW-1185">Reference proteome</keyword>
<evidence type="ECO:0000256" key="1">
    <source>
        <dbReference type="SAM" id="MobiDB-lite"/>
    </source>
</evidence>
<name>A0AA36N2F0_9DINO</name>
<dbReference type="AlphaFoldDB" id="A0AA36N2F0"/>
<dbReference type="InterPro" id="IPR012677">
    <property type="entry name" value="Nucleotide-bd_a/b_plait_sf"/>
</dbReference>